<dbReference type="Proteomes" id="UP001212326">
    <property type="component" value="Chromosome"/>
</dbReference>
<reference evidence="2 3" key="1">
    <citation type="submission" date="2022-12" db="EMBL/GenBank/DDBJ databases">
        <authorList>
            <person name="Mo P."/>
        </authorList>
    </citation>
    <scope>NUCLEOTIDE SEQUENCE [LARGE SCALE GENOMIC DNA]</scope>
    <source>
        <strain evidence="2 3">HUAS 2-6</strain>
    </source>
</reference>
<organism evidence="2 3">
    <name type="scientific">Streptomyces camelliae</name>
    <dbReference type="NCBI Taxonomy" id="3004093"/>
    <lineage>
        <taxon>Bacteria</taxon>
        <taxon>Bacillati</taxon>
        <taxon>Actinomycetota</taxon>
        <taxon>Actinomycetes</taxon>
        <taxon>Kitasatosporales</taxon>
        <taxon>Streptomycetaceae</taxon>
        <taxon>Streptomyces</taxon>
    </lineage>
</organism>
<dbReference type="EMBL" id="CP115300">
    <property type="protein sequence ID" value="WBO63096.1"/>
    <property type="molecule type" value="Genomic_DNA"/>
</dbReference>
<evidence type="ECO:0000313" key="2">
    <source>
        <dbReference type="EMBL" id="WBO63096.1"/>
    </source>
</evidence>
<evidence type="ECO:0000313" key="3">
    <source>
        <dbReference type="Proteomes" id="UP001212326"/>
    </source>
</evidence>
<feature type="domain" description="Peptidase C14 caspase" evidence="1">
    <location>
        <begin position="35"/>
        <end position="181"/>
    </location>
</feature>
<name>A0ABY7NXX3_9ACTN</name>
<dbReference type="InterPro" id="IPR027417">
    <property type="entry name" value="P-loop_NTPase"/>
</dbReference>
<accession>A0ABY7NXX3</accession>
<dbReference type="InterPro" id="IPR011600">
    <property type="entry name" value="Pept_C14_caspase"/>
</dbReference>
<dbReference type="Pfam" id="PF00656">
    <property type="entry name" value="Peptidase_C14"/>
    <property type="match status" value="1"/>
</dbReference>
<dbReference type="InterPro" id="IPR029030">
    <property type="entry name" value="Caspase-like_dom_sf"/>
</dbReference>
<dbReference type="Gene3D" id="3.40.50.300">
    <property type="entry name" value="P-loop containing nucleotide triphosphate hydrolases"/>
    <property type="match status" value="1"/>
</dbReference>
<keyword evidence="3" id="KW-1185">Reference proteome</keyword>
<protein>
    <submittedName>
        <fullName evidence="2">Caspase family protein</fullName>
    </submittedName>
</protein>
<gene>
    <name evidence="2" type="ORF">O1G22_09785</name>
</gene>
<proteinExistence type="predicted"/>
<dbReference type="SUPFAM" id="SSF52129">
    <property type="entry name" value="Caspase-like"/>
    <property type="match status" value="1"/>
</dbReference>
<evidence type="ECO:0000259" key="1">
    <source>
        <dbReference type="Pfam" id="PF00656"/>
    </source>
</evidence>
<dbReference type="RefSeq" id="WP_270080989.1">
    <property type="nucleotide sequence ID" value="NZ_CP115300.1"/>
</dbReference>
<dbReference type="SUPFAM" id="SSF52540">
    <property type="entry name" value="P-loop containing nucleoside triphosphate hydrolases"/>
    <property type="match status" value="1"/>
</dbReference>
<sequence>MPAEDGARRYLLATAVPRYHNDPQLDRPELAQARDDVIELFTKRFGYEHVTTLGLNPTAVQLTQAVRDFCVSPDRRPDDLVVLYIAAHGEVIEINNRHVLLTSEYRPTDLAAALPTDDLARAALLETPVRRFLLILDTCFSGRGGDQLAASAVGQMALDWGAEDTESGFVVLSSAQKNESAESGAFPALLREAVDALAGAGGVLPLGRLVQQMQSSENRPGYQRINWHPVGLNGDVPPFLALPAAAPPPRPATPATPLSAARQSGAGPLFTDAEPPLLQGIDGEQRRKAALQLWERWTKQRRSAALLHGFSGVGKTDRVVRPLMDEARLMHGRTTVLVDVPEHPVDATKELLARLHEQLEHTGHYELADALAPERRLDRALTTLLNRGVLVVFDEFQRLLDERGRPVQPIADDLKTVVAPGRHGDGCLWLVSNQKADPVWAQDFSPVELPPPPVEDAVRILVGTRERDEAEEWFPPERREEVVERLGRNPFVLRLLHSLVGPYDWTLEELLGPPSEVPQAPYDLSLVETIEKELVAKATERLTPSARAALRNLSVLADWAGQDLVKAMTRDLGDFSELRKQLQKRFLLQVRTVDNETTHTRSTHFQVHPAVREVVCVRMREDEKAWKAAHRRAGLWYARPLYAQDPSRSGDHRLALALSAARLHFSEGKLDDELARMARTIGGYLERKYGRGRYHHSLPESPAELSARIELMEAYLTDGGSPYTHHHLAMLLRLRDAPGDLKKALVHAREATRGRSEMYPWSLLLKLVRDVEGPEATVREGRIALAKVREQKFAIYDEIAKCEVQLGRVPQALETLREGCEQVKYKDAYRLADHAVPYAAAEPTEEPLVRTARWLGEIPALTAQTYLAEVLLLQRRGQWLDSARTAQRYRPAHPKVINLALYEAIGWLGAGDPVRAQAALDSFPEGIPNSPRPKPHEGKTWLVSLIALHGGNLERAREMFALYRGAPREDDTAEELRTALLYEWDHPEARMDESNPAFVAPVLPPSVTGLLSLVVRPQYGPPVLPGHH</sequence>
<dbReference type="Gene3D" id="3.40.50.1460">
    <property type="match status" value="1"/>
</dbReference>